<dbReference type="STRING" id="512399.A8709_21960"/>
<feature type="transmembrane region" description="Helical" evidence="10">
    <location>
        <begin position="137"/>
        <end position="155"/>
    </location>
</feature>
<keyword evidence="3" id="KW-1003">Cell membrane</keyword>
<dbReference type="Gene3D" id="1.10.10.1320">
    <property type="entry name" value="Anti-sigma factor, zinc-finger domain"/>
    <property type="match status" value="1"/>
</dbReference>
<evidence type="ECO:0000256" key="6">
    <source>
        <dbReference type="ARBA" id="ARBA00023136"/>
    </source>
</evidence>
<sequence length="291" mass="31964">MSDNRNHQCELAELYALGALEIDEMEKYEAHLKTCQDCQELVSEYQRVTDLLPLASERAELPTGMKSRVLTRVLMSDAQVQGDNMTVMASERIEERYVERGAGRNVVSQRTTQLKDRVPDADTQKKTSTNVTRGSRAWRYLSLGLAVAVIALISYTSQLQQDIDRLEQKVAISTEPAQGFKVNQAVALSPGAKDIVAKGLATIVVDSKGTHLVVQAENLPALKGTEAYQVWLIKGEAKYNAGTFVSQDGNGALYYSFQPQEYDTVAITLEPDAQGETPRGQIVLAAPIKNG</sequence>
<dbReference type="InterPro" id="IPR018764">
    <property type="entry name" value="RskA_C"/>
</dbReference>
<keyword evidence="6 10" id="KW-0472">Membrane</keyword>
<evidence type="ECO:0000256" key="5">
    <source>
        <dbReference type="ARBA" id="ARBA00022989"/>
    </source>
</evidence>
<evidence type="ECO:0000256" key="8">
    <source>
        <dbReference type="ARBA" id="ARBA00030803"/>
    </source>
</evidence>
<evidence type="ECO:0000256" key="7">
    <source>
        <dbReference type="ARBA" id="ARBA00029829"/>
    </source>
</evidence>
<dbReference type="GO" id="GO:0006417">
    <property type="term" value="P:regulation of translation"/>
    <property type="evidence" value="ECO:0007669"/>
    <property type="project" value="TreeGrafter"/>
</dbReference>
<evidence type="ECO:0000313" key="12">
    <source>
        <dbReference type="EMBL" id="OCT12990.1"/>
    </source>
</evidence>
<reference evidence="13" key="1">
    <citation type="submission" date="2016-05" db="EMBL/GenBank/DDBJ databases">
        <title>Paenibacillus oryzae. sp. nov., isolated from the rice root.</title>
        <authorList>
            <person name="Zhang J."/>
            <person name="Zhang X."/>
        </authorList>
    </citation>
    <scope>NUCLEOTIDE SEQUENCE [LARGE SCALE GENOMIC DNA]</scope>
    <source>
        <strain evidence="13">KCTC13222</strain>
    </source>
</reference>
<dbReference type="PANTHER" id="PTHR37461:SF1">
    <property type="entry name" value="ANTI-SIGMA-K FACTOR RSKA"/>
    <property type="match status" value="1"/>
</dbReference>
<dbReference type="EMBL" id="LYPC01000026">
    <property type="protein sequence ID" value="OCT12990.1"/>
    <property type="molecule type" value="Genomic_DNA"/>
</dbReference>
<dbReference type="Proteomes" id="UP000093309">
    <property type="component" value="Unassembled WGS sequence"/>
</dbReference>
<dbReference type="Pfam" id="PF10099">
    <property type="entry name" value="RskA_C"/>
    <property type="match status" value="1"/>
</dbReference>
<comment type="caution">
    <text evidence="12">The sequence shown here is derived from an EMBL/GenBank/DDBJ whole genome shotgun (WGS) entry which is preliminary data.</text>
</comment>
<accession>A0A1C0ZY94</accession>
<evidence type="ECO:0000259" key="11">
    <source>
        <dbReference type="Pfam" id="PF10099"/>
    </source>
</evidence>
<dbReference type="InterPro" id="IPR051474">
    <property type="entry name" value="Anti-sigma-K/W_factor"/>
</dbReference>
<dbReference type="GO" id="GO:0005886">
    <property type="term" value="C:plasma membrane"/>
    <property type="evidence" value="ECO:0007669"/>
    <property type="project" value="UniProtKB-SubCell"/>
</dbReference>
<gene>
    <name evidence="12" type="ORF">A8709_21960</name>
</gene>
<dbReference type="InterPro" id="IPR041916">
    <property type="entry name" value="Anti_sigma_zinc_sf"/>
</dbReference>
<name>A0A1C0ZY94_9BACL</name>
<protein>
    <recommendedName>
        <fullName evidence="8">Regulator of SigK</fullName>
    </recommendedName>
    <alternativeName>
        <fullName evidence="7">Sigma-K anti-sigma factor RskA</fullName>
    </alternativeName>
</protein>
<keyword evidence="13" id="KW-1185">Reference proteome</keyword>
<evidence type="ECO:0000256" key="1">
    <source>
        <dbReference type="ARBA" id="ARBA00004167"/>
    </source>
</evidence>
<dbReference type="AlphaFoldDB" id="A0A1C0ZY94"/>
<proteinExistence type="predicted"/>
<evidence type="ECO:0000256" key="2">
    <source>
        <dbReference type="ARBA" id="ARBA00004236"/>
    </source>
</evidence>
<keyword evidence="4 10" id="KW-0812">Transmembrane</keyword>
<feature type="domain" description="Anti-sigma K factor RskA C-terminal" evidence="11">
    <location>
        <begin position="145"/>
        <end position="281"/>
    </location>
</feature>
<evidence type="ECO:0000256" key="10">
    <source>
        <dbReference type="SAM" id="Phobius"/>
    </source>
</evidence>
<evidence type="ECO:0000313" key="13">
    <source>
        <dbReference type="Proteomes" id="UP000093309"/>
    </source>
</evidence>
<feature type="region of interest" description="Disordered" evidence="9">
    <location>
        <begin position="108"/>
        <end position="129"/>
    </location>
</feature>
<comment type="subcellular location">
    <subcellularLocation>
        <location evidence="2">Cell membrane</location>
    </subcellularLocation>
    <subcellularLocation>
        <location evidence="1">Membrane</location>
        <topology evidence="1">Single-pass membrane protein</topology>
    </subcellularLocation>
</comment>
<evidence type="ECO:0000256" key="4">
    <source>
        <dbReference type="ARBA" id="ARBA00022692"/>
    </source>
</evidence>
<dbReference type="OrthoDB" id="150725at2"/>
<feature type="compositionally biased region" description="Basic and acidic residues" evidence="9">
    <location>
        <begin position="113"/>
        <end position="125"/>
    </location>
</feature>
<dbReference type="RefSeq" id="WP_065855056.1">
    <property type="nucleotide sequence ID" value="NZ_LYPC01000026.1"/>
</dbReference>
<keyword evidence="5 10" id="KW-1133">Transmembrane helix</keyword>
<evidence type="ECO:0000256" key="9">
    <source>
        <dbReference type="SAM" id="MobiDB-lite"/>
    </source>
</evidence>
<evidence type="ECO:0000256" key="3">
    <source>
        <dbReference type="ARBA" id="ARBA00022475"/>
    </source>
</evidence>
<dbReference type="PANTHER" id="PTHR37461">
    <property type="entry name" value="ANTI-SIGMA-K FACTOR RSKA"/>
    <property type="match status" value="1"/>
</dbReference>
<organism evidence="12 13">
    <name type="scientific">Paenibacillus pectinilyticus</name>
    <dbReference type="NCBI Taxonomy" id="512399"/>
    <lineage>
        <taxon>Bacteria</taxon>
        <taxon>Bacillati</taxon>
        <taxon>Bacillota</taxon>
        <taxon>Bacilli</taxon>
        <taxon>Bacillales</taxon>
        <taxon>Paenibacillaceae</taxon>
        <taxon>Paenibacillus</taxon>
    </lineage>
</organism>
<dbReference type="GO" id="GO:0016989">
    <property type="term" value="F:sigma factor antagonist activity"/>
    <property type="evidence" value="ECO:0007669"/>
    <property type="project" value="TreeGrafter"/>
</dbReference>